<accession>Q0RLN5</accession>
<organism evidence="2 3">
    <name type="scientific">Frankia alni (strain DSM 45986 / CECT 9034 / ACN14a)</name>
    <dbReference type="NCBI Taxonomy" id="326424"/>
    <lineage>
        <taxon>Bacteria</taxon>
        <taxon>Bacillati</taxon>
        <taxon>Actinomycetota</taxon>
        <taxon>Actinomycetes</taxon>
        <taxon>Frankiales</taxon>
        <taxon>Frankiaceae</taxon>
        <taxon>Frankia</taxon>
    </lineage>
</organism>
<dbReference type="AlphaFoldDB" id="Q0RLN5"/>
<dbReference type="OrthoDB" id="9773549at2"/>
<dbReference type="Proteomes" id="UP000000657">
    <property type="component" value="Chromosome"/>
</dbReference>
<protein>
    <submittedName>
        <fullName evidence="2">Uncharacterized protein</fullName>
    </submittedName>
</protein>
<proteinExistence type="predicted"/>
<name>Q0RLN5_FRAAA</name>
<evidence type="ECO:0000256" key="1">
    <source>
        <dbReference type="SAM" id="MobiDB-lite"/>
    </source>
</evidence>
<dbReference type="EMBL" id="CT573213">
    <property type="protein sequence ID" value="CAJ61569.1"/>
    <property type="molecule type" value="Genomic_DNA"/>
</dbReference>
<dbReference type="KEGG" id="fal:FRAAL2925"/>
<reference evidence="2 3" key="1">
    <citation type="journal article" date="2007" name="Genome Res.">
        <title>Genome characteristics of facultatively symbiotic Frankia sp. strains reflect host range and host plant biogeography.</title>
        <authorList>
            <person name="Normand P."/>
            <person name="Lapierre P."/>
            <person name="Tisa L.S."/>
            <person name="Gogarten J.P."/>
            <person name="Alloisio N."/>
            <person name="Bagnarol E."/>
            <person name="Bassi C.A."/>
            <person name="Berry A.M."/>
            <person name="Bickhart D.M."/>
            <person name="Choisne N."/>
            <person name="Couloux A."/>
            <person name="Cournoyer B."/>
            <person name="Cruveiller S."/>
            <person name="Daubin V."/>
            <person name="Demange N."/>
            <person name="Francino M.P."/>
            <person name="Goltsman E."/>
            <person name="Huang Y."/>
            <person name="Kopp O.R."/>
            <person name="Labarre L."/>
            <person name="Lapidus A."/>
            <person name="Lavire C."/>
            <person name="Marechal J."/>
            <person name="Martinez M."/>
            <person name="Mastronunzio J.E."/>
            <person name="Mullin B.C."/>
            <person name="Niemann J."/>
            <person name="Pujic P."/>
            <person name="Rawnsley T."/>
            <person name="Rouy Z."/>
            <person name="Schenowitz C."/>
            <person name="Sellstedt A."/>
            <person name="Tavares F."/>
            <person name="Tomkins J.P."/>
            <person name="Vallenet D."/>
            <person name="Valverde C."/>
            <person name="Wall L.G."/>
            <person name="Wang Y."/>
            <person name="Medigue C."/>
            <person name="Benson D.R."/>
        </authorList>
    </citation>
    <scope>NUCLEOTIDE SEQUENCE [LARGE SCALE GENOMIC DNA]</scope>
    <source>
        <strain evidence="3">DSM 45986 / CECT 9034 / ACN14a</strain>
    </source>
</reference>
<evidence type="ECO:0000313" key="3">
    <source>
        <dbReference type="Proteomes" id="UP000000657"/>
    </source>
</evidence>
<dbReference type="STRING" id="326424.FRAAL2925"/>
<dbReference type="HOGENOM" id="CLU_1903608_0_0_11"/>
<sequence length="133" mass="14453">MPAAWHDPTCWDDVVADLRSRGHLVLAPDLPLGDPAATYAERARAAVAVAVALPVVRADDSGRSWSSDTRWAPPTPRSCRRRHPGRSPCSCARDSARRGRASPGRRPVLTDPTGLSALLDGLTRRATPWPPYR</sequence>
<evidence type="ECO:0000313" key="2">
    <source>
        <dbReference type="EMBL" id="CAJ61569.1"/>
    </source>
</evidence>
<keyword evidence="3" id="KW-1185">Reference proteome</keyword>
<dbReference type="RefSeq" id="WP_011604071.1">
    <property type="nucleotide sequence ID" value="NC_008278.1"/>
</dbReference>
<gene>
    <name evidence="2" type="ordered locus">FRAAL2925</name>
</gene>
<feature type="region of interest" description="Disordered" evidence="1">
    <location>
        <begin position="60"/>
        <end position="133"/>
    </location>
</feature>